<evidence type="ECO:0000256" key="6">
    <source>
        <dbReference type="ARBA" id="ARBA00022801"/>
    </source>
</evidence>
<dbReference type="Pfam" id="PF00883">
    <property type="entry name" value="Peptidase_M17"/>
    <property type="match status" value="1"/>
</dbReference>
<feature type="domain" description="Cytosol aminopeptidase" evidence="9">
    <location>
        <begin position="331"/>
        <end position="338"/>
    </location>
</feature>
<accession>A0ABV7YYQ5</accession>
<feature type="binding site" evidence="8">
    <location>
        <position position="333"/>
    </location>
    <ligand>
        <name>Mn(2+)</name>
        <dbReference type="ChEBI" id="CHEBI:29035"/>
        <label>1</label>
    </ligand>
</feature>
<evidence type="ECO:0000313" key="11">
    <source>
        <dbReference type="Proteomes" id="UP001595616"/>
    </source>
</evidence>
<dbReference type="SUPFAM" id="SSF52949">
    <property type="entry name" value="Macro domain-like"/>
    <property type="match status" value="1"/>
</dbReference>
<comment type="catalytic activity">
    <reaction evidence="1 8">
        <text>Release of an N-terminal amino acid, Xaa-|-Yaa-, in which Xaa is preferably Leu, but may be other amino acids including Pro although not Arg or Lys, and Yaa may be Pro. Amino acid amides and methyl esters are also readily hydrolyzed, but rates on arylamides are exceedingly low.</text>
        <dbReference type="EC" id="3.4.11.1"/>
    </reaction>
</comment>
<sequence length="484" mass="52439">MKITINNSDSYATIVIPFFENENLEQQLNDISKQINFEQKALLSDFSAKAKEQVLGLTQSGEKVYFLGLGNGKNPGEVSKIFRSFFNANKEKLKLGASVILHNESIQNIARDISNGIFLAEYQIAKLKTGQKESTTIFNSDFTLNFQTENSESISNAVAKGRAMAETQMKMMAWVDAPANYKTPQMISSWIRESGSTNGFEVEVYTEKACEEMGLKALLAVGRGSIDNPAEFVVMKYSHPDATKTVGLIGKGVTFDTGGVSLKPGDNMNYMKSDMGGAAAVCGTIELAAKLKLKVNIVAAVPLTENCIDGKAIKPGDVIGTYLGKTIEVINTDAEGRLILADALAYVKKNHHPDILVDLATLTGNCIQSLGYAAAALLSNNDELAESLSKSGYETGEKVWRMPLWDDYKDMMKSDVADIKNLSSAPLAGAITAAKFLEEFIDGHTTWAHLDIAGVAFGDSEYGSMKSSTGYGVKLLTNWLESIS</sequence>
<comment type="cofactor">
    <cofactor evidence="8">
        <name>Mn(2+)</name>
        <dbReference type="ChEBI" id="CHEBI:29035"/>
    </cofactor>
    <text evidence="8">Binds 2 manganese ions per subunit.</text>
</comment>
<evidence type="ECO:0000256" key="1">
    <source>
        <dbReference type="ARBA" id="ARBA00000135"/>
    </source>
</evidence>
<gene>
    <name evidence="8" type="primary">pepA</name>
    <name evidence="10" type="ORF">ACFOOI_11750</name>
</gene>
<keyword evidence="4 8" id="KW-0031">Aminopeptidase</keyword>
<dbReference type="InterPro" id="IPR000819">
    <property type="entry name" value="Peptidase_M17_C"/>
</dbReference>
<keyword evidence="5 8" id="KW-0645">Protease</keyword>
<feature type="active site" evidence="8">
    <location>
        <position position="263"/>
    </location>
</feature>
<evidence type="ECO:0000256" key="7">
    <source>
        <dbReference type="ARBA" id="ARBA00023211"/>
    </source>
</evidence>
<feature type="binding site" evidence="8">
    <location>
        <position position="256"/>
    </location>
    <ligand>
        <name>Mn(2+)</name>
        <dbReference type="ChEBI" id="CHEBI:29035"/>
        <label>1</label>
    </ligand>
</feature>
<evidence type="ECO:0000256" key="4">
    <source>
        <dbReference type="ARBA" id="ARBA00022438"/>
    </source>
</evidence>
<feature type="binding site" evidence="8">
    <location>
        <position position="251"/>
    </location>
    <ligand>
        <name>Mn(2+)</name>
        <dbReference type="ChEBI" id="CHEBI:29035"/>
        <label>2</label>
    </ligand>
</feature>
<keyword evidence="7 8" id="KW-0464">Manganese</keyword>
<comment type="function">
    <text evidence="8">Presumably involved in the processing and regular turnover of intracellular proteins. Catalyzes the removal of unsubstituted N-terminal amino acids from various peptides.</text>
</comment>
<reference evidence="11" key="1">
    <citation type="journal article" date="2019" name="Int. J. Syst. Evol. Microbiol.">
        <title>The Global Catalogue of Microorganisms (GCM) 10K type strain sequencing project: providing services to taxonomists for standard genome sequencing and annotation.</title>
        <authorList>
            <consortium name="The Broad Institute Genomics Platform"/>
            <consortium name="The Broad Institute Genome Sequencing Center for Infectious Disease"/>
            <person name="Wu L."/>
            <person name="Ma J."/>
        </authorList>
    </citation>
    <scope>NUCLEOTIDE SEQUENCE [LARGE SCALE GENOMIC DNA]</scope>
    <source>
        <strain evidence="11">CECT 7956</strain>
    </source>
</reference>
<dbReference type="PANTHER" id="PTHR11963">
    <property type="entry name" value="LEUCINE AMINOPEPTIDASE-RELATED"/>
    <property type="match status" value="1"/>
</dbReference>
<comment type="similarity">
    <text evidence="3 8">Belongs to the peptidase M17 family.</text>
</comment>
<keyword evidence="6 8" id="KW-0378">Hydrolase</keyword>
<dbReference type="GO" id="GO:0004177">
    <property type="term" value="F:aminopeptidase activity"/>
    <property type="evidence" value="ECO:0007669"/>
    <property type="project" value="UniProtKB-KW"/>
</dbReference>
<keyword evidence="8" id="KW-0479">Metal-binding</keyword>
<evidence type="ECO:0000256" key="8">
    <source>
        <dbReference type="HAMAP-Rule" id="MF_00181"/>
    </source>
</evidence>
<keyword evidence="8" id="KW-0963">Cytoplasm</keyword>
<feature type="binding site" evidence="8">
    <location>
        <position position="335"/>
    </location>
    <ligand>
        <name>Mn(2+)</name>
        <dbReference type="ChEBI" id="CHEBI:29035"/>
        <label>1</label>
    </ligand>
</feature>
<dbReference type="InterPro" id="IPR043472">
    <property type="entry name" value="Macro_dom-like"/>
</dbReference>
<dbReference type="Proteomes" id="UP001595616">
    <property type="component" value="Unassembled WGS sequence"/>
</dbReference>
<dbReference type="EMBL" id="JBHRYQ010000001">
    <property type="protein sequence ID" value="MFC3811328.1"/>
    <property type="molecule type" value="Genomic_DNA"/>
</dbReference>
<feature type="binding site" evidence="8">
    <location>
        <position position="274"/>
    </location>
    <ligand>
        <name>Mn(2+)</name>
        <dbReference type="ChEBI" id="CHEBI:29035"/>
        <label>2</label>
    </ligand>
</feature>
<keyword evidence="11" id="KW-1185">Reference proteome</keyword>
<evidence type="ECO:0000256" key="5">
    <source>
        <dbReference type="ARBA" id="ARBA00022670"/>
    </source>
</evidence>
<organism evidence="10 11">
    <name type="scientific">Lacihabitans lacunae</name>
    <dbReference type="NCBI Taxonomy" id="1028214"/>
    <lineage>
        <taxon>Bacteria</taxon>
        <taxon>Pseudomonadati</taxon>
        <taxon>Bacteroidota</taxon>
        <taxon>Cytophagia</taxon>
        <taxon>Cytophagales</taxon>
        <taxon>Leadbetterellaceae</taxon>
        <taxon>Lacihabitans</taxon>
    </lineage>
</organism>
<dbReference type="EC" id="3.4.11.10" evidence="8"/>
<dbReference type="PRINTS" id="PR00481">
    <property type="entry name" value="LAMNOPPTDASE"/>
</dbReference>
<evidence type="ECO:0000256" key="2">
    <source>
        <dbReference type="ARBA" id="ARBA00000967"/>
    </source>
</evidence>
<comment type="catalytic activity">
    <reaction evidence="2 8">
        <text>Release of an N-terminal amino acid, preferentially leucine, but not glutamic or aspartic acids.</text>
        <dbReference type="EC" id="3.4.11.10"/>
    </reaction>
</comment>
<proteinExistence type="inferred from homology"/>
<comment type="caution">
    <text evidence="10">The sequence shown here is derived from an EMBL/GenBank/DDBJ whole genome shotgun (WGS) entry which is preliminary data.</text>
</comment>
<dbReference type="CDD" id="cd00433">
    <property type="entry name" value="Peptidase_M17"/>
    <property type="match status" value="1"/>
</dbReference>
<feature type="active site" evidence="8">
    <location>
        <position position="337"/>
    </location>
</feature>
<feature type="binding site" evidence="8">
    <location>
        <position position="335"/>
    </location>
    <ligand>
        <name>Mn(2+)</name>
        <dbReference type="ChEBI" id="CHEBI:29035"/>
        <label>2</label>
    </ligand>
</feature>
<feature type="binding site" evidence="8">
    <location>
        <position position="256"/>
    </location>
    <ligand>
        <name>Mn(2+)</name>
        <dbReference type="ChEBI" id="CHEBI:29035"/>
        <label>2</label>
    </ligand>
</feature>
<dbReference type="InterPro" id="IPR023042">
    <property type="entry name" value="Peptidase_M17_leu_NH2_pept"/>
</dbReference>
<comment type="subcellular location">
    <subcellularLocation>
        <location evidence="8">Cytoplasm</location>
    </subcellularLocation>
</comment>
<evidence type="ECO:0000256" key="3">
    <source>
        <dbReference type="ARBA" id="ARBA00009528"/>
    </source>
</evidence>
<dbReference type="Gene3D" id="3.40.220.10">
    <property type="entry name" value="Leucine Aminopeptidase, subunit E, domain 1"/>
    <property type="match status" value="1"/>
</dbReference>
<dbReference type="PROSITE" id="PS00631">
    <property type="entry name" value="CYTOSOL_AP"/>
    <property type="match status" value="1"/>
</dbReference>
<evidence type="ECO:0000259" key="9">
    <source>
        <dbReference type="PROSITE" id="PS00631"/>
    </source>
</evidence>
<protein>
    <recommendedName>
        <fullName evidence="8">Probable cytosol aminopeptidase</fullName>
        <ecNumber evidence="8">3.4.11.1</ecNumber>
    </recommendedName>
    <alternativeName>
        <fullName evidence="8">Leucine aminopeptidase</fullName>
        <shortName evidence="8">LAP</shortName>
        <ecNumber evidence="8">3.4.11.10</ecNumber>
    </alternativeName>
    <alternativeName>
        <fullName evidence="8">Leucyl aminopeptidase</fullName>
    </alternativeName>
</protein>
<dbReference type="HAMAP" id="MF_00181">
    <property type="entry name" value="Cytosol_peptidase_M17"/>
    <property type="match status" value="1"/>
</dbReference>
<dbReference type="SUPFAM" id="SSF53187">
    <property type="entry name" value="Zn-dependent exopeptidases"/>
    <property type="match status" value="1"/>
</dbReference>
<dbReference type="Gene3D" id="3.40.630.10">
    <property type="entry name" value="Zn peptidases"/>
    <property type="match status" value="1"/>
</dbReference>
<dbReference type="InterPro" id="IPR011356">
    <property type="entry name" value="Leucine_aapep/pepB"/>
</dbReference>
<evidence type="ECO:0000313" key="10">
    <source>
        <dbReference type="EMBL" id="MFC3811328.1"/>
    </source>
</evidence>
<dbReference type="EC" id="3.4.11.1" evidence="8"/>
<dbReference type="PANTHER" id="PTHR11963:SF23">
    <property type="entry name" value="CYTOSOL AMINOPEPTIDASE"/>
    <property type="match status" value="1"/>
</dbReference>
<name>A0ABV7YYQ5_9BACT</name>
<dbReference type="RefSeq" id="WP_379838169.1">
    <property type="nucleotide sequence ID" value="NZ_JBHRYQ010000001.1"/>
</dbReference>